<dbReference type="Pfam" id="PF22974">
    <property type="entry name" value="DUF7029"/>
    <property type="match status" value="1"/>
</dbReference>
<keyword evidence="1" id="KW-0732">Signal</keyword>
<evidence type="ECO:0000313" key="3">
    <source>
        <dbReference type="EMBL" id="KAK6520198.1"/>
    </source>
</evidence>
<dbReference type="AlphaFoldDB" id="A0AAN8NL20"/>
<dbReference type="EMBL" id="JAVHJM010000001">
    <property type="protein sequence ID" value="KAK6520198.1"/>
    <property type="molecule type" value="Genomic_DNA"/>
</dbReference>
<sequence>MIPSKLLSVVVSVGLFGTQVSAGVFNYEGDRGYSAYARSKTASTAPVVKQASDSHDLLPIREEYLFPHLQKRSDDLSTLHLEETTTLYFGKPATGLDIHLATINAKPDPQHPLIALEKFDAFTKKISCRGEDIVLEFQDRDAMIYATKQWDWVNHKDQDHFFLVSQHHHNGCNPEDERKPHKIVSVKSDARRSTIVLITEDASWDEALGDFTFSFETIQHPIVKLTKRRDPYEVGFYPSPITIIIADFICNRANAHGIKMPGCKANGDFGFGELEVLTGAAKAALEGAWKLIPSFEAMASATIEWGNDDINDKVVFVESAGPLPDLDGVASNYDIKGTCIGCYVRGTFEYTATGGRDSKTGKTELIVGFRPKIQARLMLELTGTAAVSKELNYVADFISKGLKAYVVKNIVCLEPQFLSGPGVIMKAGASGNFTVGFELDTGAPLLMLKATSSDKVQVLQKDWGTLKVDPIIRASHVKSHSEVNPYFRLGVGVGATFFKNSTISGKLGVWAGLNPQMISTMDLGYDSTGLCEGKRQVGAKFESSFRFDYSYTTVAKIESESKLANFLFDLVKPQSWSETKASLNQNKQHVLFEKKFGFCKALTL</sequence>
<dbReference type="InterPro" id="IPR054293">
    <property type="entry name" value="DUF7029"/>
</dbReference>
<keyword evidence="4" id="KW-1185">Reference proteome</keyword>
<accession>A0AAN8NL20</accession>
<name>A0AAN8NL20_9PEZI</name>
<organism evidence="3 4">
    <name type="scientific">Arthrobotrys conoides</name>
    <dbReference type="NCBI Taxonomy" id="74498"/>
    <lineage>
        <taxon>Eukaryota</taxon>
        <taxon>Fungi</taxon>
        <taxon>Dikarya</taxon>
        <taxon>Ascomycota</taxon>
        <taxon>Pezizomycotina</taxon>
        <taxon>Orbiliomycetes</taxon>
        <taxon>Orbiliales</taxon>
        <taxon>Orbiliaceae</taxon>
        <taxon>Arthrobotrys</taxon>
    </lineage>
</organism>
<dbReference type="Proteomes" id="UP001307849">
    <property type="component" value="Unassembled WGS sequence"/>
</dbReference>
<gene>
    <name evidence="3" type="ORF">TWF506_000481</name>
</gene>
<proteinExistence type="predicted"/>
<evidence type="ECO:0000259" key="2">
    <source>
        <dbReference type="Pfam" id="PF22974"/>
    </source>
</evidence>
<feature type="signal peptide" evidence="1">
    <location>
        <begin position="1"/>
        <end position="22"/>
    </location>
</feature>
<evidence type="ECO:0000313" key="4">
    <source>
        <dbReference type="Proteomes" id="UP001307849"/>
    </source>
</evidence>
<feature type="chain" id="PRO_5042874029" description="DUF7029 domain-containing protein" evidence="1">
    <location>
        <begin position="23"/>
        <end position="604"/>
    </location>
</feature>
<evidence type="ECO:0000256" key="1">
    <source>
        <dbReference type="SAM" id="SignalP"/>
    </source>
</evidence>
<reference evidence="3 4" key="1">
    <citation type="submission" date="2019-10" db="EMBL/GenBank/DDBJ databases">
        <authorList>
            <person name="Palmer J.M."/>
        </authorList>
    </citation>
    <scope>NUCLEOTIDE SEQUENCE [LARGE SCALE GENOMIC DNA]</scope>
    <source>
        <strain evidence="3 4">TWF506</strain>
    </source>
</reference>
<protein>
    <recommendedName>
        <fullName evidence="2">DUF7029 domain-containing protein</fullName>
    </recommendedName>
</protein>
<comment type="caution">
    <text evidence="3">The sequence shown here is derived from an EMBL/GenBank/DDBJ whole genome shotgun (WGS) entry which is preliminary data.</text>
</comment>
<feature type="domain" description="DUF7029" evidence="2">
    <location>
        <begin position="107"/>
        <end position="211"/>
    </location>
</feature>